<keyword evidence="6" id="KW-1185">Reference proteome</keyword>
<comment type="caution">
    <text evidence="5">The sequence shown here is derived from an EMBL/GenBank/DDBJ whole genome shotgun (WGS) entry which is preliminary data.</text>
</comment>
<evidence type="ECO:0000256" key="3">
    <source>
        <dbReference type="SAM" id="MobiDB-lite"/>
    </source>
</evidence>
<name>A0A316F7I3_9ACTN</name>
<dbReference type="AlphaFoldDB" id="A0A316F7I3"/>
<keyword evidence="2" id="KW-0964">Secreted</keyword>
<dbReference type="Pfam" id="PF00353">
    <property type="entry name" value="HemolysinCabind"/>
    <property type="match status" value="7"/>
</dbReference>
<evidence type="ECO:0000256" key="2">
    <source>
        <dbReference type="ARBA" id="ARBA00022525"/>
    </source>
</evidence>
<feature type="chain" id="PRO_5016330962" evidence="4">
    <location>
        <begin position="26"/>
        <end position="491"/>
    </location>
</feature>
<organism evidence="5 6">
    <name type="scientific">Actinoplanes xinjiangensis</name>
    <dbReference type="NCBI Taxonomy" id="512350"/>
    <lineage>
        <taxon>Bacteria</taxon>
        <taxon>Bacillati</taxon>
        <taxon>Actinomycetota</taxon>
        <taxon>Actinomycetes</taxon>
        <taxon>Micromonosporales</taxon>
        <taxon>Micromonosporaceae</taxon>
        <taxon>Actinoplanes</taxon>
    </lineage>
</organism>
<comment type="subcellular location">
    <subcellularLocation>
        <location evidence="1">Secreted</location>
    </subcellularLocation>
</comment>
<dbReference type="PANTHER" id="PTHR38340">
    <property type="entry name" value="S-LAYER PROTEIN"/>
    <property type="match status" value="1"/>
</dbReference>
<dbReference type="Proteomes" id="UP000245697">
    <property type="component" value="Unassembled WGS sequence"/>
</dbReference>
<proteinExistence type="predicted"/>
<protein>
    <submittedName>
        <fullName evidence="5">Hemolysin type calcium-binding protein</fullName>
    </submittedName>
</protein>
<keyword evidence="4" id="KW-0732">Signal</keyword>
<accession>A0A316F7I3</accession>
<evidence type="ECO:0000256" key="4">
    <source>
        <dbReference type="SAM" id="SignalP"/>
    </source>
</evidence>
<dbReference type="PANTHER" id="PTHR38340:SF1">
    <property type="entry name" value="S-LAYER PROTEIN"/>
    <property type="match status" value="1"/>
</dbReference>
<dbReference type="PRINTS" id="PR00313">
    <property type="entry name" value="CABNDNGRPT"/>
</dbReference>
<evidence type="ECO:0000256" key="1">
    <source>
        <dbReference type="ARBA" id="ARBA00004613"/>
    </source>
</evidence>
<feature type="region of interest" description="Disordered" evidence="3">
    <location>
        <begin position="260"/>
        <end position="282"/>
    </location>
</feature>
<sequence>MNSLRAGLVAATVLTGLAIGGPAEAATTGTAQVVNRTQILFKAAAKRVNHVTITRSGNTVIIDDRVTIKPGAGCRQVTGDKTRVRCTTSGTPTWGSIQTYDLNDTIVNRADLGLSIRPGSGTNTVVGGPRREDLYGGDERDTIHGGGGNDYIYPGYGTNVVYGGPGDDNIKGGGNTDTIHGEAGNDRIDPGAGNDVVRGGPGDDMFDEGTGRDALYGDDGSDSFWQGGWNGVARDGIHGGTGWDTVEYMARSRAVAADLDGRAGDDGQTGEGDSIGTDVESLRGGKGNDWLAGNAANNGLEGGEGHDTLYGLGGDDQLSGGEGTGNDRLYGGAGDDQISADYGNDLLYGGSGVDTADYGYRLVPVEADLDGQIGDDGSGNEQDTIGADVESLWGGWAADLLTGNGGDNLIHGSAGADVIRGGAGNDTLHADDSSRTGLDRVFGEAGDDTLYGGGSETYSRYSLDGGDGTDACLHEYYGTGDRANCESTSAS</sequence>
<dbReference type="Gene3D" id="2.150.10.10">
    <property type="entry name" value="Serralysin-like metalloprotease, C-terminal"/>
    <property type="match status" value="4"/>
</dbReference>
<dbReference type="EMBL" id="QGGR01000015">
    <property type="protein sequence ID" value="PWK41942.1"/>
    <property type="molecule type" value="Genomic_DNA"/>
</dbReference>
<dbReference type="SUPFAM" id="SSF51120">
    <property type="entry name" value="beta-Roll"/>
    <property type="match status" value="3"/>
</dbReference>
<reference evidence="5 6" key="1">
    <citation type="submission" date="2018-05" db="EMBL/GenBank/DDBJ databases">
        <title>Genomic Encyclopedia of Archaeal and Bacterial Type Strains, Phase II (KMG-II): from individual species to whole genera.</title>
        <authorList>
            <person name="Goeker M."/>
        </authorList>
    </citation>
    <scope>NUCLEOTIDE SEQUENCE [LARGE SCALE GENOMIC DNA]</scope>
    <source>
        <strain evidence="5 6">DSM 45184</strain>
    </source>
</reference>
<feature type="signal peptide" evidence="4">
    <location>
        <begin position="1"/>
        <end position="25"/>
    </location>
</feature>
<evidence type="ECO:0000313" key="5">
    <source>
        <dbReference type="EMBL" id="PWK41942.1"/>
    </source>
</evidence>
<gene>
    <name evidence="5" type="ORF">BC793_11526</name>
</gene>
<dbReference type="InterPro" id="IPR011049">
    <property type="entry name" value="Serralysin-like_metalloprot_C"/>
</dbReference>
<dbReference type="InterPro" id="IPR050557">
    <property type="entry name" value="RTX_toxin/Mannuronan_C5-epim"/>
</dbReference>
<dbReference type="GO" id="GO:0005576">
    <property type="term" value="C:extracellular region"/>
    <property type="evidence" value="ECO:0007669"/>
    <property type="project" value="UniProtKB-SubCell"/>
</dbReference>
<dbReference type="GO" id="GO:0005509">
    <property type="term" value="F:calcium ion binding"/>
    <property type="evidence" value="ECO:0007669"/>
    <property type="project" value="InterPro"/>
</dbReference>
<evidence type="ECO:0000313" key="6">
    <source>
        <dbReference type="Proteomes" id="UP000245697"/>
    </source>
</evidence>
<dbReference type="InterPro" id="IPR001343">
    <property type="entry name" value="Hemolysn_Ca-bd"/>
</dbReference>